<keyword evidence="4" id="KW-1185">Reference proteome</keyword>
<evidence type="ECO:0000313" key="4">
    <source>
        <dbReference type="Proteomes" id="UP000009081"/>
    </source>
</evidence>
<keyword evidence="3" id="KW-0614">Plasmid</keyword>
<dbReference type="Pfam" id="PF04402">
    <property type="entry name" value="SIMPL"/>
    <property type="match status" value="1"/>
</dbReference>
<dbReference type="KEGG" id="mea:Mex_2p0393"/>
<dbReference type="Proteomes" id="UP000009081">
    <property type="component" value="Plasmid megaplasmid"/>
</dbReference>
<dbReference type="OrthoDB" id="9813144at2"/>
<feature type="chain" id="PRO_5002946615" description="SIMPL domain-containing protein" evidence="2">
    <location>
        <begin position="31"/>
        <end position="333"/>
    </location>
</feature>
<keyword evidence="2" id="KW-0732">Signal</keyword>
<reference evidence="3 4" key="1">
    <citation type="journal article" date="2009" name="PLoS ONE">
        <title>Methylobacterium genome sequences: a reference blueprint to investigate microbial metabolism of C1 compounds from natural and industrial sources.</title>
        <authorList>
            <person name="Vuilleumier S."/>
            <person name="Chistoserdova L."/>
            <person name="Lee M.-C."/>
            <person name="Bringel F."/>
            <person name="Lajus A."/>
            <person name="Zhou Y."/>
            <person name="Gourion B."/>
            <person name="Barbe V."/>
            <person name="Chang J."/>
            <person name="Cruveiller S."/>
            <person name="Dossat C."/>
            <person name="Gillett W."/>
            <person name="Gruffaz C."/>
            <person name="Haugen E."/>
            <person name="Hourcade E."/>
            <person name="Levy R."/>
            <person name="Mangenot S."/>
            <person name="Muller E."/>
            <person name="Nadalig T."/>
            <person name="Pagni M."/>
            <person name="Penny C."/>
            <person name="Peyraud R."/>
            <person name="Robinson D.G."/>
            <person name="Roche D."/>
            <person name="Rouy Z."/>
            <person name="Saenampechek C."/>
            <person name="Salvignol G."/>
            <person name="Vallenet D."/>
            <person name="Wu Z."/>
            <person name="Marx C.J."/>
            <person name="Vorholt J.A."/>
            <person name="Olson M.V."/>
            <person name="Kaul R."/>
            <person name="Weissenbach J."/>
            <person name="Medigue C."/>
            <person name="Lidstrom M.E."/>
        </authorList>
    </citation>
    <scope>NUCLEOTIDE SEQUENCE [LARGE SCALE GENOMIC DNA]</scope>
    <source>
        <strain evidence="4">ATCC 14718 / DSM 1338 / JCM 2805 / NCIMB 9133 / AM1</strain>
    </source>
</reference>
<sequence>MTSTTASGPKRPRLIPFLIAVAMMSCVGIAASGAHGSPAEGGGYPASAGIQGEGGVAPDAAMSSASGSDLQDLADGMQGRDFGAEHPRGPGSLPDGIAPLEGRLDEIRRAAAAATSLSVRPGLVTMTGEGSVRVVPDAAVLRFGIVTDDEKASGAMTRNAGTSRSIMDALLKAGLKSEEISSDQISLHTLHPQPHDIAKDSADRPKPRYRAQNHVVVEVGGLDDKIPAFLGDLIGSAVEAGATEVSGPVFRVLDDARSAAAARKAAVDDAMVKAATYAHALGGKLGRIVQVREGGDEREGLPMIAMKAMAAPAVSSGTREVSARVTVVWEVRQ</sequence>
<organism evidence="3 4">
    <name type="scientific">Methylorubrum extorquens (strain ATCC 14718 / DSM 1338 / JCM 2805 / NCIMB 9133 / AM1)</name>
    <name type="common">Methylobacterium extorquens</name>
    <dbReference type="NCBI Taxonomy" id="272630"/>
    <lineage>
        <taxon>Bacteria</taxon>
        <taxon>Pseudomonadati</taxon>
        <taxon>Pseudomonadota</taxon>
        <taxon>Alphaproteobacteria</taxon>
        <taxon>Hyphomicrobiales</taxon>
        <taxon>Methylobacteriaceae</taxon>
        <taxon>Methylorubrum</taxon>
    </lineage>
</organism>
<name>C5B463_METEA</name>
<dbReference type="Gene3D" id="3.30.70.2970">
    <property type="entry name" value="Protein of unknown function (DUF541), domain 2"/>
    <property type="match status" value="1"/>
</dbReference>
<dbReference type="InterPro" id="IPR007497">
    <property type="entry name" value="SIMPL/DUF541"/>
</dbReference>
<gene>
    <name evidence="3" type="ordered locus">MexAM1_META2p0393</name>
</gene>
<evidence type="ECO:0000256" key="1">
    <source>
        <dbReference type="SAM" id="MobiDB-lite"/>
    </source>
</evidence>
<dbReference type="RefSeq" id="WP_012753724.1">
    <property type="nucleotide sequence ID" value="NC_012811.1"/>
</dbReference>
<feature type="signal peptide" evidence="2">
    <location>
        <begin position="1"/>
        <end position="30"/>
    </location>
</feature>
<dbReference type="EMBL" id="CP001511">
    <property type="protein sequence ID" value="ACS43245.1"/>
    <property type="molecule type" value="Genomic_DNA"/>
</dbReference>
<evidence type="ECO:0008006" key="5">
    <source>
        <dbReference type="Google" id="ProtNLM"/>
    </source>
</evidence>
<dbReference type="PANTHER" id="PTHR34387">
    <property type="entry name" value="SLR1258 PROTEIN"/>
    <property type="match status" value="1"/>
</dbReference>
<protein>
    <recommendedName>
        <fullName evidence="5">SIMPL domain-containing protein</fullName>
    </recommendedName>
</protein>
<geneLocation type="plasmid" evidence="3 4">
    <name>megaplasmid</name>
</geneLocation>
<dbReference type="GO" id="GO:0006974">
    <property type="term" value="P:DNA damage response"/>
    <property type="evidence" value="ECO:0007669"/>
    <property type="project" value="TreeGrafter"/>
</dbReference>
<dbReference type="InterPro" id="IPR052022">
    <property type="entry name" value="26kDa_periplasmic_antigen"/>
</dbReference>
<dbReference type="PANTHER" id="PTHR34387:SF1">
    <property type="entry name" value="PERIPLASMIC IMMUNOGENIC PROTEIN"/>
    <property type="match status" value="1"/>
</dbReference>
<evidence type="ECO:0000313" key="3">
    <source>
        <dbReference type="EMBL" id="ACS43245.1"/>
    </source>
</evidence>
<proteinExistence type="predicted"/>
<feature type="region of interest" description="Disordered" evidence="1">
    <location>
        <begin position="55"/>
        <end position="95"/>
    </location>
</feature>
<evidence type="ECO:0000256" key="2">
    <source>
        <dbReference type="SAM" id="SignalP"/>
    </source>
</evidence>
<dbReference type="HOGENOM" id="CLU_833687_0_0_5"/>
<accession>C5B463</accession>
<dbReference type="AlphaFoldDB" id="C5B463"/>
<dbReference type="Gene3D" id="3.30.110.170">
    <property type="entry name" value="Protein of unknown function (DUF541), domain 1"/>
    <property type="match status" value="1"/>
</dbReference>